<accession>A0A939EQC4</accession>
<reference evidence="1" key="1">
    <citation type="submission" date="2021-03" db="EMBL/GenBank/DDBJ databases">
        <title>Roseibium sp. CAU 1637 isolated from Incheon.</title>
        <authorList>
            <person name="Kim W."/>
        </authorList>
    </citation>
    <scope>NUCLEOTIDE SEQUENCE</scope>
    <source>
        <strain evidence="1">CAU 1637</strain>
    </source>
</reference>
<proteinExistence type="predicted"/>
<keyword evidence="2" id="KW-1185">Reference proteome</keyword>
<evidence type="ECO:0000313" key="2">
    <source>
        <dbReference type="Proteomes" id="UP000664779"/>
    </source>
</evidence>
<sequence>MSFIAKIHVLKRDCGLDDDTYRDLLHRETGKRSSADMSETERRKVISVLEGLKPAANPYGRATGKFAGKLQALWIAGYNLGVIKNRSDKAMIAFLKRQTGLDHFRFLQDAGDADKAIDALKAILRRETGNDGLFRKDQSLPPAYNDFRFQICLHIWSELIRKDAAPAATMTSYLAGKTAKELPADFSDQEWIEVQNDLGRLLRASV</sequence>
<evidence type="ECO:0000313" key="1">
    <source>
        <dbReference type="EMBL" id="MBO0346021.1"/>
    </source>
</evidence>
<dbReference type="Pfam" id="PF06252">
    <property type="entry name" value="GemA"/>
    <property type="match status" value="1"/>
</dbReference>
<protein>
    <submittedName>
        <fullName evidence="1">Regulatory protein GemA</fullName>
    </submittedName>
</protein>
<comment type="caution">
    <text evidence="1">The sequence shown here is derived from an EMBL/GenBank/DDBJ whole genome shotgun (WGS) entry which is preliminary data.</text>
</comment>
<gene>
    <name evidence="1" type="ORF">J0X15_12375</name>
</gene>
<dbReference type="Proteomes" id="UP000664779">
    <property type="component" value="Unassembled WGS sequence"/>
</dbReference>
<dbReference type="EMBL" id="JAFLNF010000005">
    <property type="protein sequence ID" value="MBO0346021.1"/>
    <property type="molecule type" value="Genomic_DNA"/>
</dbReference>
<dbReference type="AlphaFoldDB" id="A0A939EQC4"/>
<dbReference type="RefSeq" id="WP_206941166.1">
    <property type="nucleotide sequence ID" value="NZ_JAFLNF010000005.1"/>
</dbReference>
<name>A0A939EQC4_9HYPH</name>
<organism evidence="1 2">
    <name type="scientific">Roseibium limicola</name>
    <dbReference type="NCBI Taxonomy" id="2816037"/>
    <lineage>
        <taxon>Bacteria</taxon>
        <taxon>Pseudomonadati</taxon>
        <taxon>Pseudomonadota</taxon>
        <taxon>Alphaproteobacteria</taxon>
        <taxon>Hyphomicrobiales</taxon>
        <taxon>Stappiaceae</taxon>
        <taxon>Roseibium</taxon>
    </lineage>
</organism>
<dbReference type="InterPro" id="IPR009363">
    <property type="entry name" value="Phage_Mu_Gp16"/>
</dbReference>